<feature type="domain" description="Seven cysteines N-terminal" evidence="9">
    <location>
        <begin position="37"/>
        <end position="116"/>
    </location>
</feature>
<dbReference type="InterPro" id="IPR000177">
    <property type="entry name" value="Apple"/>
</dbReference>
<dbReference type="SMART" id="SM00765">
    <property type="entry name" value="MANEC"/>
    <property type="match status" value="2"/>
</dbReference>
<evidence type="ECO:0000259" key="8">
    <source>
        <dbReference type="SMART" id="SM00223"/>
    </source>
</evidence>
<evidence type="ECO:0000313" key="10">
    <source>
        <dbReference type="EMBL" id="KAJ7389423.1"/>
    </source>
</evidence>
<evidence type="ECO:0000256" key="1">
    <source>
        <dbReference type="ARBA" id="ARBA00004370"/>
    </source>
</evidence>
<dbReference type="CDD" id="cd01100">
    <property type="entry name" value="APPLE_Factor_XI_like"/>
    <property type="match status" value="1"/>
</dbReference>
<dbReference type="GO" id="GO:0016020">
    <property type="term" value="C:membrane"/>
    <property type="evidence" value="ECO:0007669"/>
    <property type="project" value="UniProtKB-SubCell"/>
</dbReference>
<feature type="compositionally biased region" description="Polar residues" evidence="7">
    <location>
        <begin position="136"/>
        <end position="157"/>
    </location>
</feature>
<evidence type="ECO:0000256" key="2">
    <source>
        <dbReference type="ARBA" id="ARBA00022729"/>
    </source>
</evidence>
<evidence type="ECO:0000256" key="5">
    <source>
        <dbReference type="ARBA" id="ARBA00023157"/>
    </source>
</evidence>
<gene>
    <name evidence="10" type="ORF">OS493_031667</name>
</gene>
<dbReference type="GO" id="GO:0005576">
    <property type="term" value="C:extracellular region"/>
    <property type="evidence" value="ECO:0007669"/>
    <property type="project" value="InterPro"/>
</dbReference>
<evidence type="ECO:0008006" key="12">
    <source>
        <dbReference type="Google" id="ProtNLM"/>
    </source>
</evidence>
<dbReference type="OrthoDB" id="6019299at2759"/>
<dbReference type="InterPro" id="IPR012341">
    <property type="entry name" value="6hp_glycosidase-like_sf"/>
</dbReference>
<dbReference type="SUPFAM" id="SSF48208">
    <property type="entry name" value="Six-hairpin glycosidases"/>
    <property type="match status" value="1"/>
</dbReference>
<dbReference type="InterPro" id="IPR011106">
    <property type="entry name" value="MANSC_N"/>
</dbReference>
<feature type="domain" description="Apple" evidence="8">
    <location>
        <begin position="564"/>
        <end position="629"/>
    </location>
</feature>
<reference evidence="10" key="1">
    <citation type="submission" date="2023-01" db="EMBL/GenBank/DDBJ databases">
        <title>Genome assembly of the deep-sea coral Lophelia pertusa.</title>
        <authorList>
            <person name="Herrera S."/>
            <person name="Cordes E."/>
        </authorList>
    </citation>
    <scope>NUCLEOTIDE SEQUENCE</scope>
    <source>
        <strain evidence="10">USNM1676648</strain>
        <tissue evidence="10">Polyp</tissue>
    </source>
</reference>
<name>A0A9W9ZYJ8_9CNID</name>
<feature type="compositionally biased region" description="Low complexity" evidence="7">
    <location>
        <begin position="1132"/>
        <end position="1144"/>
    </location>
</feature>
<comment type="subcellular location">
    <subcellularLocation>
        <location evidence="1">Membrane</location>
    </subcellularLocation>
</comment>
<dbReference type="Pfam" id="PF04685">
    <property type="entry name" value="DUF608"/>
    <property type="match status" value="1"/>
</dbReference>
<evidence type="ECO:0000256" key="3">
    <source>
        <dbReference type="ARBA" id="ARBA00022737"/>
    </source>
</evidence>
<keyword evidence="2" id="KW-0732">Signal</keyword>
<dbReference type="InterPro" id="IPR006775">
    <property type="entry name" value="GH116_catalytic"/>
</dbReference>
<dbReference type="InterPro" id="IPR024462">
    <property type="entry name" value="GH116_N"/>
</dbReference>
<dbReference type="InterPro" id="IPR013980">
    <property type="entry name" value="MANSC_dom"/>
</dbReference>
<dbReference type="EMBL" id="MU825433">
    <property type="protein sequence ID" value="KAJ7389423.1"/>
    <property type="molecule type" value="Genomic_DNA"/>
</dbReference>
<dbReference type="PANTHER" id="PTHR12654:SF0">
    <property type="entry name" value="NON-LYSOSOMAL GLUCOSYLCERAMIDASE"/>
    <property type="match status" value="1"/>
</dbReference>
<feature type="region of interest" description="Disordered" evidence="7">
    <location>
        <begin position="1127"/>
        <end position="1153"/>
    </location>
</feature>
<proteinExistence type="predicted"/>
<accession>A0A9W9ZYJ8</accession>
<evidence type="ECO:0000259" key="9">
    <source>
        <dbReference type="SMART" id="SM00765"/>
    </source>
</evidence>
<dbReference type="PANTHER" id="PTHR12654">
    <property type="entry name" value="BILE ACID BETA-GLUCOSIDASE-RELATED"/>
    <property type="match status" value="1"/>
</dbReference>
<dbReference type="SMART" id="SM00223">
    <property type="entry name" value="APPLE"/>
    <property type="match status" value="1"/>
</dbReference>
<sequence length="1370" mass="154152">MGNAMQADNLSLARMRNVVRKVTALRGCFIGSSRISRDTQQCLPVATFDNTSILTAQDTPKHSLGRYKNISSCVLECCDRENCDLVLFDGSLCYGVFCSTQSVCRFQTAREGQRSYQAVLLNNAFKGDSFPKSKDSAQTTHPYSNQHRVSVNFTQPSGLEDTKSKLNSQEDQNGKQEALHEKKALSTKRKDRLATRKKTQGQRKRPKVKAKVRSKVQVANMKQNKTKHKDGQKCKIKRITNNATLHSGMDAGNFKLHGKSNNITHCADLCCLDRLCDIALIMTGRCYTVQCYSMKDCQSKNAENKSPDIAIAYIDNAWKKWRIKQAEHVRHHVQRTKKTVVPNPNEGNIGDILDSIRFLNGPSTVTLDMKFNFLRQCALYVEPENATKTVHGWVTPRYTPVKYLYQAPSGTPPPLGMRSAVPLGGMGTGSLELRADGSIHEWTLENQSPAGSAKLGPGALDKAVLGVRISSSSGTKAALLRTHPPPGYPGVKELSYSGSFPVSLLSVKDDRFLGVEMDLFAYGTLRTRKTDLSFVPGVTFTLSVKNPTDKEVNVSFLFNIPLGEQPDTSRDGNNIETIVDVESSAQCAAMCNEDDRCMAWSYDKNNCSLKDSMPLHAYRAGVTSGVKGRWKINGDMLTCKRPGNFPNSGSTTLLSINTNKPTFAVTDDFRSVWEAFESSGRLRKRIEATGFHGTISVGARLPSGITETLTFILAWYYPNRDHTGQRVGQYYSNLFNSSEDVANHMRDNLLANLKDIISWQSNIVPPIPASSPPQDHAVQSSLPEWLQDHLVNSLSFWRSGFRVADGRWRQWEALDCNDIDSVHNDFQRELPYLVFFPELLESVVRAWARYQHPGGWIQETLQFQWGCHNRTNRLDTPGGRVMADVTPAFLAQFYHLYLWTGNQKLLQDLWPAARKALIWLMRFSTGGSGLPLRKTCTYDIIYLEGYDHTTYNSVMYLLGLRAGKALAETLGETQLAQTIQLAFEYGKAKMDRTLWDEEEGFYHSWWDHKKGSPDWLMTDSLYGQVWAYALGLGNLLDPYKMKRHLLKERELNDTPYGLRVLTKGTTANKLAKKANTTVQQVMRQKRRIHREEAVAHLDSFFSEVSGLQRKSSVDENVDFSTFTVTKNRPKNKTSSAKNKTSKAARQLSTTKHHVKKVEIKMKRRQNGPVNNSNTLDKSGRPNKIISMQETLNHKNCFALEEESKFNSIWMGSDADWTTLNINLGMDPADALKQAEKALEHYRTNLNDFWNIHGLTAGQGYGVDGQPWCTSHYSFHLVLWHIPLALSGQRYSAVEQKLTFEPKFKVPYALPFFTPFASGTVQAKKLNGRIKYMVTVTSGKLEVILLAVSKSMLPKTKVSLSQGEYVSWERK</sequence>
<dbReference type="InterPro" id="IPR052566">
    <property type="entry name" value="Non-lysos_glucosylceramidase"/>
</dbReference>
<organism evidence="10 11">
    <name type="scientific">Desmophyllum pertusum</name>
    <dbReference type="NCBI Taxonomy" id="174260"/>
    <lineage>
        <taxon>Eukaryota</taxon>
        <taxon>Metazoa</taxon>
        <taxon>Cnidaria</taxon>
        <taxon>Anthozoa</taxon>
        <taxon>Hexacorallia</taxon>
        <taxon>Scleractinia</taxon>
        <taxon>Caryophylliina</taxon>
        <taxon>Caryophylliidae</taxon>
        <taxon>Desmophyllum</taxon>
    </lineage>
</organism>
<feature type="compositionally biased region" description="Basic residues" evidence="7">
    <location>
        <begin position="185"/>
        <end position="212"/>
    </location>
</feature>
<dbReference type="Pfam" id="PF12215">
    <property type="entry name" value="Glyco_hydr_116N"/>
    <property type="match status" value="1"/>
</dbReference>
<comment type="caution">
    <text evidence="10">The sequence shown here is derived from an EMBL/GenBank/DDBJ whole genome shotgun (WGS) entry which is preliminary data.</text>
</comment>
<dbReference type="InterPro" id="IPR008928">
    <property type="entry name" value="6-hairpin_glycosidase_sf"/>
</dbReference>
<protein>
    <recommendedName>
        <fullName evidence="12">Apple domain-containing protein</fullName>
    </recommendedName>
</protein>
<keyword evidence="5" id="KW-1015">Disulfide bond</keyword>
<dbReference type="GO" id="GO:0006508">
    <property type="term" value="P:proteolysis"/>
    <property type="evidence" value="ECO:0007669"/>
    <property type="project" value="InterPro"/>
</dbReference>
<keyword evidence="4" id="KW-0472">Membrane</keyword>
<dbReference type="Proteomes" id="UP001163046">
    <property type="component" value="Unassembled WGS sequence"/>
</dbReference>
<evidence type="ECO:0000313" key="11">
    <source>
        <dbReference type="Proteomes" id="UP001163046"/>
    </source>
</evidence>
<keyword evidence="11" id="KW-1185">Reference proteome</keyword>
<evidence type="ECO:0000256" key="7">
    <source>
        <dbReference type="SAM" id="MobiDB-lite"/>
    </source>
</evidence>
<dbReference type="GO" id="GO:0005975">
    <property type="term" value="P:carbohydrate metabolic process"/>
    <property type="evidence" value="ECO:0007669"/>
    <property type="project" value="InterPro"/>
</dbReference>
<feature type="compositionally biased region" description="Basic and acidic residues" evidence="7">
    <location>
        <begin position="172"/>
        <end position="184"/>
    </location>
</feature>
<dbReference type="Gene3D" id="1.50.10.10">
    <property type="match status" value="1"/>
</dbReference>
<keyword evidence="3" id="KW-0677">Repeat</keyword>
<keyword evidence="6" id="KW-0325">Glycoprotein</keyword>
<feature type="domain" description="Seven cysteines N-terminal" evidence="9">
    <location>
        <begin position="229"/>
        <end position="313"/>
    </location>
</feature>
<feature type="region of interest" description="Disordered" evidence="7">
    <location>
        <begin position="130"/>
        <end position="212"/>
    </location>
</feature>
<dbReference type="GO" id="GO:0008422">
    <property type="term" value="F:beta-glucosidase activity"/>
    <property type="evidence" value="ECO:0007669"/>
    <property type="project" value="TreeGrafter"/>
</dbReference>
<dbReference type="Pfam" id="PF23597">
    <property type="entry name" value="KIAA0319_N"/>
    <property type="match status" value="2"/>
</dbReference>
<dbReference type="Gene3D" id="3.50.4.10">
    <property type="entry name" value="Hepatocyte Growth Factor"/>
    <property type="match status" value="1"/>
</dbReference>
<evidence type="ECO:0000256" key="4">
    <source>
        <dbReference type="ARBA" id="ARBA00023136"/>
    </source>
</evidence>
<evidence type="ECO:0000256" key="6">
    <source>
        <dbReference type="ARBA" id="ARBA00023180"/>
    </source>
</evidence>